<accession>A0A0C9TSR7</accession>
<evidence type="ECO:0000313" key="2">
    <source>
        <dbReference type="Proteomes" id="UP000053647"/>
    </source>
</evidence>
<protein>
    <recommendedName>
        <fullName evidence="3">F-box domain-containing protein</fullName>
    </recommendedName>
</protein>
<feature type="non-terminal residue" evidence="1">
    <location>
        <position position="163"/>
    </location>
</feature>
<dbReference type="EMBL" id="KN819412">
    <property type="protein sequence ID" value="KIJ10216.1"/>
    <property type="molecule type" value="Genomic_DNA"/>
</dbReference>
<proteinExistence type="predicted"/>
<gene>
    <name evidence="1" type="ORF">PAXINDRAFT_172215</name>
</gene>
<organism evidence="1 2">
    <name type="scientific">Paxillus involutus ATCC 200175</name>
    <dbReference type="NCBI Taxonomy" id="664439"/>
    <lineage>
        <taxon>Eukaryota</taxon>
        <taxon>Fungi</taxon>
        <taxon>Dikarya</taxon>
        <taxon>Basidiomycota</taxon>
        <taxon>Agaricomycotina</taxon>
        <taxon>Agaricomycetes</taxon>
        <taxon>Agaricomycetidae</taxon>
        <taxon>Boletales</taxon>
        <taxon>Paxilineae</taxon>
        <taxon>Paxillaceae</taxon>
        <taxon>Paxillus</taxon>
    </lineage>
</organism>
<reference evidence="2" key="2">
    <citation type="submission" date="2015-01" db="EMBL/GenBank/DDBJ databases">
        <title>Evolutionary Origins and Diversification of the Mycorrhizal Mutualists.</title>
        <authorList>
            <consortium name="DOE Joint Genome Institute"/>
            <consortium name="Mycorrhizal Genomics Consortium"/>
            <person name="Kohler A."/>
            <person name="Kuo A."/>
            <person name="Nagy L.G."/>
            <person name="Floudas D."/>
            <person name="Copeland A."/>
            <person name="Barry K.W."/>
            <person name="Cichocki N."/>
            <person name="Veneault-Fourrey C."/>
            <person name="LaButti K."/>
            <person name="Lindquist E.A."/>
            <person name="Lipzen A."/>
            <person name="Lundell T."/>
            <person name="Morin E."/>
            <person name="Murat C."/>
            <person name="Riley R."/>
            <person name="Ohm R."/>
            <person name="Sun H."/>
            <person name="Tunlid A."/>
            <person name="Henrissat B."/>
            <person name="Grigoriev I.V."/>
            <person name="Hibbett D.S."/>
            <person name="Martin F."/>
        </authorList>
    </citation>
    <scope>NUCLEOTIDE SEQUENCE [LARGE SCALE GENOMIC DNA]</scope>
    <source>
        <strain evidence="2">ATCC 200175</strain>
    </source>
</reference>
<sequence>MSIGRTPAEITPVLPLELEREIFLLTAQAYRGVSTRLMLVASRVKTWIEVFVYKTVVLRGSGHAFQFLYTLSNRAPSFAHTHVKALCIRPQIPLDLTTQLLSLCSGLETLALWTHSQPENLAEITNILSSLPLTSLSINLHAITPTRKLTCYPRPALQDHPAF</sequence>
<dbReference type="Proteomes" id="UP000053647">
    <property type="component" value="Unassembled WGS sequence"/>
</dbReference>
<reference evidence="1 2" key="1">
    <citation type="submission" date="2014-06" db="EMBL/GenBank/DDBJ databases">
        <authorList>
            <consortium name="DOE Joint Genome Institute"/>
            <person name="Kuo A."/>
            <person name="Kohler A."/>
            <person name="Nagy L.G."/>
            <person name="Floudas D."/>
            <person name="Copeland A."/>
            <person name="Barry K.W."/>
            <person name="Cichocki N."/>
            <person name="Veneault-Fourrey C."/>
            <person name="LaButti K."/>
            <person name="Lindquist E.A."/>
            <person name="Lipzen A."/>
            <person name="Lundell T."/>
            <person name="Morin E."/>
            <person name="Murat C."/>
            <person name="Sun H."/>
            <person name="Tunlid A."/>
            <person name="Henrissat B."/>
            <person name="Grigoriev I.V."/>
            <person name="Hibbett D.S."/>
            <person name="Martin F."/>
            <person name="Nordberg H.P."/>
            <person name="Cantor M.N."/>
            <person name="Hua S.X."/>
        </authorList>
    </citation>
    <scope>NUCLEOTIDE SEQUENCE [LARGE SCALE GENOMIC DNA]</scope>
    <source>
        <strain evidence="1 2">ATCC 200175</strain>
    </source>
</reference>
<dbReference type="OrthoDB" id="2900663at2759"/>
<evidence type="ECO:0000313" key="1">
    <source>
        <dbReference type="EMBL" id="KIJ10216.1"/>
    </source>
</evidence>
<dbReference type="AlphaFoldDB" id="A0A0C9TSR7"/>
<name>A0A0C9TSR7_PAXIN</name>
<evidence type="ECO:0008006" key="3">
    <source>
        <dbReference type="Google" id="ProtNLM"/>
    </source>
</evidence>
<dbReference type="HOGENOM" id="CLU_1631061_0_0_1"/>
<feature type="non-terminal residue" evidence="1">
    <location>
        <position position="1"/>
    </location>
</feature>
<keyword evidence="2" id="KW-1185">Reference proteome</keyword>